<dbReference type="Gene3D" id="6.10.340.10">
    <property type="match status" value="1"/>
</dbReference>
<dbReference type="Pfam" id="PF02518">
    <property type="entry name" value="HATPase_c"/>
    <property type="match status" value="1"/>
</dbReference>
<feature type="transmembrane region" description="Helical" evidence="10">
    <location>
        <begin position="238"/>
        <end position="257"/>
    </location>
</feature>
<evidence type="ECO:0000256" key="3">
    <source>
        <dbReference type="ARBA" id="ARBA00012438"/>
    </source>
</evidence>
<feature type="domain" description="HAMP" evidence="12">
    <location>
        <begin position="956"/>
        <end position="1008"/>
    </location>
</feature>
<evidence type="ECO:0000259" key="12">
    <source>
        <dbReference type="PROSITE" id="PS50885"/>
    </source>
</evidence>
<dbReference type="InterPro" id="IPR036097">
    <property type="entry name" value="HisK_dim/P_sf"/>
</dbReference>
<dbReference type="SUPFAM" id="SSF55874">
    <property type="entry name" value="ATPase domain of HSP90 chaperone/DNA topoisomerase II/histidine kinase"/>
    <property type="match status" value="1"/>
</dbReference>
<keyword evidence="9" id="KW-0902">Two-component regulatory system</keyword>
<proteinExistence type="predicted"/>
<evidence type="ECO:0000256" key="2">
    <source>
        <dbReference type="ARBA" id="ARBA00004370"/>
    </source>
</evidence>
<dbReference type="SUPFAM" id="SSF47384">
    <property type="entry name" value="Homodimeric domain of signal transducing histidine kinase"/>
    <property type="match status" value="1"/>
</dbReference>
<keyword evidence="10" id="KW-0812">Transmembrane</keyword>
<evidence type="ECO:0000256" key="6">
    <source>
        <dbReference type="ARBA" id="ARBA00022741"/>
    </source>
</evidence>
<evidence type="ECO:0000256" key="9">
    <source>
        <dbReference type="ARBA" id="ARBA00023012"/>
    </source>
</evidence>
<keyword evidence="5" id="KW-0808">Transferase</keyword>
<keyword evidence="8 13" id="KW-0067">ATP-binding</keyword>
<dbReference type="SUPFAM" id="SSF158472">
    <property type="entry name" value="HAMP domain-like"/>
    <property type="match status" value="1"/>
</dbReference>
<evidence type="ECO:0000256" key="10">
    <source>
        <dbReference type="SAM" id="Phobius"/>
    </source>
</evidence>
<dbReference type="SMART" id="SM00304">
    <property type="entry name" value="HAMP"/>
    <property type="match status" value="1"/>
</dbReference>
<dbReference type="InterPro" id="IPR003660">
    <property type="entry name" value="HAMP_dom"/>
</dbReference>
<evidence type="ECO:0000256" key="5">
    <source>
        <dbReference type="ARBA" id="ARBA00022679"/>
    </source>
</evidence>
<dbReference type="PROSITE" id="PS50109">
    <property type="entry name" value="HIS_KIN"/>
    <property type="match status" value="1"/>
</dbReference>
<dbReference type="EC" id="2.7.13.3" evidence="3"/>
<dbReference type="PROSITE" id="PS50885">
    <property type="entry name" value="HAMP"/>
    <property type="match status" value="1"/>
</dbReference>
<feature type="domain" description="Histidine kinase" evidence="11">
    <location>
        <begin position="1025"/>
        <end position="1236"/>
    </location>
</feature>
<keyword evidence="10" id="KW-0472">Membrane</keyword>
<dbReference type="CDD" id="cd00082">
    <property type="entry name" value="HisKA"/>
    <property type="match status" value="1"/>
</dbReference>
<feature type="transmembrane region" description="Helical" evidence="10">
    <location>
        <begin position="404"/>
        <end position="437"/>
    </location>
</feature>
<sequence>MGIGFKIRGLLLLLSIGCIITALTFSKTQSNTEVLYNESKVLQNNLKLKEQIVAEFLNDSIKLKNAESFHLNGEMALFFKNEYASQNINLFTYQQNKLKFWSSISVVPPNIESIKEGRSFLNLNNGYYEAIKYIHKNTVLLFIITIKNEFNLENEYLKNEISRDLSPSGLLDIAHFNDSSETTQHIKGLEGRYLFSVKLIPRYASNTHYSIELWLYVGFMVFLTLFAYSLSNWIVRRGYLYFGTILFGLYFVVLRLSDLEYGWFNKNFGLLIFDPKVYAQSFYLPSLGDLLLSTIAITWFILFVYQHREKYFKLNPIKNSKRVSILFQILLLILFSTIAYFVDDVFFGLIYNSKIPFDINIFKLDWIGWLCVFLICIAWFNICTIGVIFADFSLSYPLPKATRVAIFLVTLIAFSIFRIIVDFTAYYLIFALLMYLIGYNFYKQKRKFSILIFASGFFCMAFITSLKYIRYTDIRERNSRNNIAKKLINADDPQLLSNISVFEQEVNNDEFILNYFNNPTSEEAIINHIEKKYLNDYLANFNFQIRLYNQNDEELGDHEGVPLQNYRNMVMFGALKTLASNYFYRVNDVFGYQNYFGVIPVFKNESIIGTVVVDLKSQPYNYNLRFPDLLIDSRVKRDMEFDKYSFAFYNNNRLVNQSGKISYPLLNKNFNAEIGALFYQNDNNISHLVYAPTANKLIIISKEKVDYLTRFSTLSFFFLTFMFFSVLVFILIWTFKNLEDKAFNWFNINKYLMINANQILYRTRIQVSIIVVVVTTLIVVGWTSFYYISKEFRFQQSDQIKEKIRKLQVSYEKLISKKGISLDQFGVIEFDQFADVNGVYLNLYNQNGDLLLTSLPRIYEAGILAKKMEMEAFLSLKNFQNSEYINANERVGDFVYATAYVPIKNENNQTVAYLSSPFFENEKDYNTKIDSFINTLINIYALVFVIIGILAVFLANQITNPLTLIQDSIRKTKLGSRNRPIQWSRQDEIGSLIKEYNKMIAALEESAKKLAKSERESAWREMAKQVAHEIKNPLTPLKLGVQLLERSWKEKDPNFDKKFENFNKSFIEQIDSLSTIASEFSNFAKMPDTKLENIALLPIIKKAMEVYGIGDAVEIKIINDQSIEPIVLGDKDQLLRTFNNLFKNAIESVIDRTVAKIKVTVLQQEDKYIVSVNDNGRGITDEQKVRIFTPNFTTKTSGTGLGLAFVKQAIENAGGEVSFVSELGKGTTFYLVFPVI</sequence>
<evidence type="ECO:0000256" key="7">
    <source>
        <dbReference type="ARBA" id="ARBA00022777"/>
    </source>
</evidence>
<feature type="transmembrane region" description="Helical" evidence="10">
    <location>
        <begin position="325"/>
        <end position="342"/>
    </location>
</feature>
<keyword evidence="10" id="KW-1133">Transmembrane helix</keyword>
<evidence type="ECO:0000313" key="13">
    <source>
        <dbReference type="EMBL" id="MEE1884600.1"/>
    </source>
</evidence>
<feature type="transmembrane region" description="Helical" evidence="10">
    <location>
        <begin position="449"/>
        <end position="469"/>
    </location>
</feature>
<feature type="transmembrane region" description="Helical" evidence="10">
    <location>
        <begin position="765"/>
        <end position="788"/>
    </location>
</feature>
<accession>A0ABU7GZV4</accession>
<dbReference type="PANTHER" id="PTHR43065:SF46">
    <property type="entry name" value="C4-DICARBOXYLATE TRANSPORT SENSOR PROTEIN DCTB"/>
    <property type="match status" value="1"/>
</dbReference>
<comment type="caution">
    <text evidence="13">The sequence shown here is derived from an EMBL/GenBank/DDBJ whole genome shotgun (WGS) entry which is preliminary data.</text>
</comment>
<feature type="transmembrane region" description="Helical" evidence="10">
    <location>
        <begin position="213"/>
        <end position="231"/>
    </location>
</feature>
<dbReference type="SMART" id="SM00387">
    <property type="entry name" value="HATPase_c"/>
    <property type="match status" value="1"/>
</dbReference>
<dbReference type="InterPro" id="IPR036890">
    <property type="entry name" value="HATPase_C_sf"/>
</dbReference>
<dbReference type="InterPro" id="IPR005467">
    <property type="entry name" value="His_kinase_dom"/>
</dbReference>
<dbReference type="Pfam" id="PF00512">
    <property type="entry name" value="HisKA"/>
    <property type="match status" value="1"/>
</dbReference>
<dbReference type="Gene3D" id="1.10.287.130">
    <property type="match status" value="1"/>
</dbReference>
<keyword evidence="4" id="KW-0597">Phosphoprotein</keyword>
<dbReference type="InterPro" id="IPR003594">
    <property type="entry name" value="HATPase_dom"/>
</dbReference>
<feature type="transmembrane region" description="Helical" evidence="10">
    <location>
        <begin position="277"/>
        <end position="305"/>
    </location>
</feature>
<feature type="transmembrane region" description="Helical" evidence="10">
    <location>
        <begin position="366"/>
        <end position="392"/>
    </location>
</feature>
<dbReference type="EMBL" id="JAZDQU010000001">
    <property type="protein sequence ID" value="MEE1884600.1"/>
    <property type="molecule type" value="Genomic_DNA"/>
</dbReference>
<protein>
    <recommendedName>
        <fullName evidence="3">histidine kinase</fullName>
        <ecNumber evidence="3">2.7.13.3</ecNumber>
    </recommendedName>
</protein>
<dbReference type="PANTHER" id="PTHR43065">
    <property type="entry name" value="SENSOR HISTIDINE KINASE"/>
    <property type="match status" value="1"/>
</dbReference>
<dbReference type="SMART" id="SM00388">
    <property type="entry name" value="HisKA"/>
    <property type="match status" value="1"/>
</dbReference>
<name>A0ABU7GZV4_9SPHI</name>
<feature type="transmembrane region" description="Helical" evidence="10">
    <location>
        <begin position="711"/>
        <end position="735"/>
    </location>
</feature>
<feature type="transmembrane region" description="Helical" evidence="10">
    <location>
        <begin position="932"/>
        <end position="955"/>
    </location>
</feature>
<dbReference type="Gene3D" id="3.30.565.10">
    <property type="entry name" value="Histidine kinase-like ATPase, C-terminal domain"/>
    <property type="match status" value="1"/>
</dbReference>
<dbReference type="PRINTS" id="PR00344">
    <property type="entry name" value="BCTRLSENSOR"/>
</dbReference>
<organism evidence="13 14">
    <name type="scientific">Pedobacter flavus</name>
    <dbReference type="NCBI Taxonomy" id="3113906"/>
    <lineage>
        <taxon>Bacteria</taxon>
        <taxon>Pseudomonadati</taxon>
        <taxon>Bacteroidota</taxon>
        <taxon>Sphingobacteriia</taxon>
        <taxon>Sphingobacteriales</taxon>
        <taxon>Sphingobacteriaceae</taxon>
        <taxon>Pedobacter</taxon>
    </lineage>
</organism>
<keyword evidence="7" id="KW-0418">Kinase</keyword>
<dbReference type="InterPro" id="IPR004358">
    <property type="entry name" value="Sig_transdc_His_kin-like_C"/>
</dbReference>
<evidence type="ECO:0000259" key="11">
    <source>
        <dbReference type="PROSITE" id="PS50109"/>
    </source>
</evidence>
<keyword evidence="6" id="KW-0547">Nucleotide-binding</keyword>
<evidence type="ECO:0000256" key="8">
    <source>
        <dbReference type="ARBA" id="ARBA00022840"/>
    </source>
</evidence>
<comment type="catalytic activity">
    <reaction evidence="1">
        <text>ATP + protein L-histidine = ADP + protein N-phospho-L-histidine.</text>
        <dbReference type="EC" id="2.7.13.3"/>
    </reaction>
</comment>
<evidence type="ECO:0000256" key="4">
    <source>
        <dbReference type="ARBA" id="ARBA00022553"/>
    </source>
</evidence>
<dbReference type="Proteomes" id="UP001337681">
    <property type="component" value="Unassembled WGS sequence"/>
</dbReference>
<dbReference type="GO" id="GO:0005524">
    <property type="term" value="F:ATP binding"/>
    <property type="evidence" value="ECO:0007669"/>
    <property type="project" value="UniProtKB-KW"/>
</dbReference>
<evidence type="ECO:0000313" key="14">
    <source>
        <dbReference type="Proteomes" id="UP001337681"/>
    </source>
</evidence>
<comment type="subcellular location">
    <subcellularLocation>
        <location evidence="2">Membrane</location>
    </subcellularLocation>
</comment>
<dbReference type="InterPro" id="IPR003661">
    <property type="entry name" value="HisK_dim/P_dom"/>
</dbReference>
<keyword evidence="14" id="KW-1185">Reference proteome</keyword>
<gene>
    <name evidence="13" type="ORF">VRU49_04105</name>
</gene>
<reference evidence="13 14" key="1">
    <citation type="submission" date="2024-01" db="EMBL/GenBank/DDBJ databases">
        <title>Pedobacter sp. nov., isolated from oil-contaminated soil.</title>
        <authorList>
            <person name="Le N.T.T."/>
        </authorList>
    </citation>
    <scope>NUCLEOTIDE SEQUENCE [LARGE SCALE GENOMIC DNA]</scope>
    <source>
        <strain evidence="13 14">VNH31</strain>
    </source>
</reference>
<dbReference type="RefSeq" id="WP_330145513.1">
    <property type="nucleotide sequence ID" value="NZ_JAZDQU010000001.1"/>
</dbReference>
<evidence type="ECO:0000256" key="1">
    <source>
        <dbReference type="ARBA" id="ARBA00000085"/>
    </source>
</evidence>